<dbReference type="GO" id="GO:0005783">
    <property type="term" value="C:endoplasmic reticulum"/>
    <property type="evidence" value="ECO:0007669"/>
    <property type="project" value="TreeGrafter"/>
</dbReference>
<keyword evidence="1" id="KW-0812">Transmembrane</keyword>
<feature type="transmembrane region" description="Helical" evidence="1">
    <location>
        <begin position="12"/>
        <end position="35"/>
    </location>
</feature>
<sequence>MQGIKIHRIFNGFLFAIVMMFYFKSIFVIVCWMYLCDKFVTNKALKTRIVRATKRVWLNLTMAALHIYFPQPIYVHYNPIILEKVKNIVISNHLTEYDWLFILNLLYHLGRYDDVCIILKQSLKNIPLVGYGMRFFGFIFLNRQLDKDKQIINEGAERLIHQAKYDLLIFPEGTYIDSFSFPKSRRFASDKKIEVNGKAFNPQNVLVPRTSGFNVLKEELLEDMEGVVDITMLVSPYESFPQEVYSYVDTVLDFKRRLSFVFYIDFVSNKKQIDNPNFLYSVFKEKDELIEKYKASFGKDTFKDLKDFISKTSALGISKEKFRYKVIDMRSRWCTFFYTTFIVADISISYALYKFFRIFI</sequence>
<dbReference type="OrthoDB" id="189226at2759"/>
<evidence type="ECO:0000313" key="3">
    <source>
        <dbReference type="EMBL" id="KAF9765072.1"/>
    </source>
</evidence>
<feature type="transmembrane region" description="Helical" evidence="1">
    <location>
        <begin position="56"/>
        <end position="77"/>
    </location>
</feature>
<evidence type="ECO:0000313" key="4">
    <source>
        <dbReference type="Proteomes" id="UP000740883"/>
    </source>
</evidence>
<keyword evidence="1" id="KW-0472">Membrane</keyword>
<dbReference type="GO" id="GO:0036149">
    <property type="term" value="P:phosphatidylinositol acyl-chain remodeling"/>
    <property type="evidence" value="ECO:0007669"/>
    <property type="project" value="TreeGrafter"/>
</dbReference>
<dbReference type="GO" id="GO:0016746">
    <property type="term" value="F:acyltransferase activity"/>
    <property type="evidence" value="ECO:0007669"/>
    <property type="project" value="InterPro"/>
</dbReference>
<accession>A0A9P6H148</accession>
<reference evidence="3 4" key="1">
    <citation type="journal article" date="2020" name="Genome Biol. Evol.">
        <title>Comparative genomics of strictly vertically transmitted, feminizing microsporidia endosymbionts of amphipod crustaceans.</title>
        <authorList>
            <person name="Cormier A."/>
            <person name="Chebbi M.A."/>
            <person name="Giraud I."/>
            <person name="Wattier R."/>
            <person name="Teixeira M."/>
            <person name="Gilbert C."/>
            <person name="Rigaud T."/>
            <person name="Cordaux R."/>
        </authorList>
    </citation>
    <scope>NUCLEOTIDE SEQUENCE [LARGE SCALE GENOMIC DNA]</scope>
    <source>
        <strain evidence="3 4">Ou3-Ou53</strain>
    </source>
</reference>
<dbReference type="CDD" id="cd07990">
    <property type="entry name" value="LPLAT_LCLAT1-like"/>
    <property type="match status" value="1"/>
</dbReference>
<name>A0A9P6H148_9MICR</name>
<dbReference type="SMART" id="SM00563">
    <property type="entry name" value="PlsC"/>
    <property type="match status" value="1"/>
</dbReference>
<keyword evidence="4" id="KW-1185">Reference proteome</keyword>
<gene>
    <name evidence="3" type="ORF">NGRA_0009</name>
</gene>
<organism evidence="3 4">
    <name type="scientific">Nosema granulosis</name>
    <dbReference type="NCBI Taxonomy" id="83296"/>
    <lineage>
        <taxon>Eukaryota</taxon>
        <taxon>Fungi</taxon>
        <taxon>Fungi incertae sedis</taxon>
        <taxon>Microsporidia</taxon>
        <taxon>Nosematidae</taxon>
        <taxon>Nosema</taxon>
    </lineage>
</organism>
<dbReference type="AlphaFoldDB" id="A0A9P6H148"/>
<keyword evidence="1" id="KW-1133">Transmembrane helix</keyword>
<dbReference type="EMBL" id="SBJO01000001">
    <property type="protein sequence ID" value="KAF9765072.1"/>
    <property type="molecule type" value="Genomic_DNA"/>
</dbReference>
<dbReference type="PANTHER" id="PTHR10983">
    <property type="entry name" value="1-ACYLGLYCEROL-3-PHOSPHATE ACYLTRANSFERASE-RELATED"/>
    <property type="match status" value="1"/>
</dbReference>
<dbReference type="SUPFAM" id="SSF69593">
    <property type="entry name" value="Glycerol-3-phosphate (1)-acyltransferase"/>
    <property type="match status" value="1"/>
</dbReference>
<feature type="transmembrane region" description="Helical" evidence="1">
    <location>
        <begin position="336"/>
        <end position="356"/>
    </location>
</feature>
<evidence type="ECO:0000256" key="1">
    <source>
        <dbReference type="SAM" id="Phobius"/>
    </source>
</evidence>
<proteinExistence type="predicted"/>
<comment type="caution">
    <text evidence="3">The sequence shown here is derived from an EMBL/GenBank/DDBJ whole genome shotgun (WGS) entry which is preliminary data.</text>
</comment>
<dbReference type="Proteomes" id="UP000740883">
    <property type="component" value="Unassembled WGS sequence"/>
</dbReference>
<dbReference type="InterPro" id="IPR002123">
    <property type="entry name" value="Plipid/glycerol_acylTrfase"/>
</dbReference>
<evidence type="ECO:0000259" key="2">
    <source>
        <dbReference type="SMART" id="SM00563"/>
    </source>
</evidence>
<feature type="domain" description="Phospholipid/glycerol acyltransferase" evidence="2">
    <location>
        <begin position="87"/>
        <end position="214"/>
    </location>
</feature>
<protein>
    <recommendedName>
        <fullName evidence="2">Phospholipid/glycerol acyltransferase domain-containing protein</fullName>
    </recommendedName>
</protein>
<dbReference type="Pfam" id="PF01553">
    <property type="entry name" value="Acyltransferase"/>
    <property type="match status" value="1"/>
</dbReference>
<dbReference type="PANTHER" id="PTHR10983:SF16">
    <property type="entry name" value="LYSOCARDIOLIPIN ACYLTRANSFERASE 1"/>
    <property type="match status" value="1"/>
</dbReference>